<dbReference type="NCBIfam" id="TIGR04131">
    <property type="entry name" value="Bac_Flav_CTERM"/>
    <property type="match status" value="1"/>
</dbReference>
<feature type="non-terminal residue" evidence="2">
    <location>
        <position position="1"/>
    </location>
</feature>
<dbReference type="OrthoDB" id="355609at2"/>
<proteinExistence type="predicted"/>
<feature type="domain" description="MBG" evidence="1">
    <location>
        <begin position="1"/>
        <end position="59"/>
    </location>
</feature>
<dbReference type="AlphaFoldDB" id="A0A562TRL0"/>
<reference evidence="2 4" key="1">
    <citation type="submission" date="2019-07" db="EMBL/GenBank/DDBJ databases">
        <title>Genomic Encyclopedia of Archaeal and Bacterial Type Strains, Phase II (KMG-II): from individual species to whole genera.</title>
        <authorList>
            <person name="Goeker M."/>
        </authorList>
    </citation>
    <scope>NUCLEOTIDE SEQUENCE [LARGE SCALE GENOMIC DNA]</scope>
    <source>
        <strain evidence="2 4">ATCC BAA-1854</strain>
    </source>
</reference>
<dbReference type="Pfam" id="PF18676">
    <property type="entry name" value="MBG_2"/>
    <property type="match status" value="1"/>
</dbReference>
<sequence>ALTVTYSGFVNGDSQASLTTAATASTTATSSSSVGVYAITPSGAVDNNYAITYINGTLTITDAAATLTFAQIATKTYGDADFNGGATTSGGETIIYTSSNPAVATIVNGSIHITGAGTTTITATLAANGNYTTIPSISRQLVVNKAQQTISFAAIPVQLKGSHYDLSTITASSGLPVTFSSANPLIADIQGSSLGALQLGSTEITASQAGDNNYEAATSVIQPVVIIDAAGDDILVHQAVSPNGDGINDFLYIEGIQNYPENEVTLINRNGVIIYQGFKYDNTSHVFDGHSNLTGALQQAGTYFYRVEIVVNGERKSKTGYFVLKYQ</sequence>
<keyword evidence="4" id="KW-1185">Reference proteome</keyword>
<dbReference type="EMBL" id="VLLI01000009">
    <property type="protein sequence ID" value="TWI98009.1"/>
    <property type="molecule type" value="Genomic_DNA"/>
</dbReference>
<accession>A0A562TRL0</accession>
<dbReference type="InterPro" id="IPR026341">
    <property type="entry name" value="T9SS_type_B"/>
</dbReference>
<comment type="caution">
    <text evidence="2">The sequence shown here is derived from an EMBL/GenBank/DDBJ whole genome shotgun (WGS) entry which is preliminary data.</text>
</comment>
<organism evidence="2 4">
    <name type="scientific">Mucilaginibacter frigoritolerans</name>
    <dbReference type="NCBI Taxonomy" id="652788"/>
    <lineage>
        <taxon>Bacteria</taxon>
        <taxon>Pseudomonadati</taxon>
        <taxon>Bacteroidota</taxon>
        <taxon>Sphingobacteriia</taxon>
        <taxon>Sphingobacteriales</taxon>
        <taxon>Sphingobacteriaceae</taxon>
        <taxon>Mucilaginibacter</taxon>
    </lineage>
</organism>
<dbReference type="Pfam" id="PF13585">
    <property type="entry name" value="CHU_C"/>
    <property type="match status" value="1"/>
</dbReference>
<dbReference type="InterPro" id="IPR008964">
    <property type="entry name" value="Invasin/intimin_cell_adhesion"/>
</dbReference>
<name>A0A562TRL0_9SPHI</name>
<evidence type="ECO:0000313" key="4">
    <source>
        <dbReference type="Proteomes" id="UP000317010"/>
    </source>
</evidence>
<dbReference type="Gene3D" id="2.60.40.1080">
    <property type="match status" value="1"/>
</dbReference>
<gene>
    <name evidence="3" type="ORF">JN11_03087</name>
    <name evidence="2" type="ORF">JN11_03955</name>
</gene>
<protein>
    <submittedName>
        <fullName evidence="2">Gliding motility-associated-like protein</fullName>
    </submittedName>
</protein>
<evidence type="ECO:0000313" key="3">
    <source>
        <dbReference type="EMBL" id="TWI98009.1"/>
    </source>
</evidence>
<dbReference type="SUPFAM" id="SSF49373">
    <property type="entry name" value="Invasin/intimin cell-adhesion fragments"/>
    <property type="match status" value="1"/>
</dbReference>
<evidence type="ECO:0000313" key="2">
    <source>
        <dbReference type="EMBL" id="TWI96221.1"/>
    </source>
</evidence>
<dbReference type="Gene3D" id="3.30.160.710">
    <property type="match status" value="1"/>
</dbReference>
<dbReference type="InterPro" id="IPR041286">
    <property type="entry name" value="MBG_2"/>
</dbReference>
<evidence type="ECO:0000259" key="1">
    <source>
        <dbReference type="Pfam" id="PF18676"/>
    </source>
</evidence>
<dbReference type="EMBL" id="VLLI01000013">
    <property type="protein sequence ID" value="TWI96221.1"/>
    <property type="molecule type" value="Genomic_DNA"/>
</dbReference>
<dbReference type="RefSeq" id="WP_144913909.1">
    <property type="nucleotide sequence ID" value="NZ_VLLI01000009.1"/>
</dbReference>
<dbReference type="Proteomes" id="UP000317010">
    <property type="component" value="Unassembled WGS sequence"/>
</dbReference>